<keyword evidence="3" id="KW-1185">Reference proteome</keyword>
<dbReference type="Pfam" id="PF13737">
    <property type="entry name" value="DDE_Tnp_1_5"/>
    <property type="match status" value="1"/>
</dbReference>
<organism evidence="2 3">
    <name type="scientific">Candidatus Jidaibacter acanthamoebae</name>
    <dbReference type="NCBI Taxonomy" id="86105"/>
    <lineage>
        <taxon>Bacteria</taxon>
        <taxon>Pseudomonadati</taxon>
        <taxon>Pseudomonadota</taxon>
        <taxon>Alphaproteobacteria</taxon>
        <taxon>Rickettsiales</taxon>
        <taxon>Candidatus Midichloriaceae</taxon>
        <taxon>Candidatus Jidaibacter</taxon>
    </lineage>
</organism>
<gene>
    <name evidence="2" type="ORF">NF27_AS00040</name>
</gene>
<dbReference type="InterPro" id="IPR025668">
    <property type="entry name" value="Tnp_DDE_dom"/>
</dbReference>
<evidence type="ECO:0000313" key="2">
    <source>
        <dbReference type="EMBL" id="KIE06249.1"/>
    </source>
</evidence>
<evidence type="ECO:0000313" key="3">
    <source>
        <dbReference type="Proteomes" id="UP000031258"/>
    </source>
</evidence>
<accession>A0A0C1QL70</accession>
<dbReference type="Proteomes" id="UP000031258">
    <property type="component" value="Unassembled WGS sequence"/>
</dbReference>
<protein>
    <recommendedName>
        <fullName evidence="1">Transposase DDE domain-containing protein</fullName>
    </recommendedName>
</protein>
<dbReference type="PANTHER" id="PTHR34631">
    <property type="match status" value="1"/>
</dbReference>
<dbReference type="NCBIfam" id="NF033579">
    <property type="entry name" value="transpos_IS5_2"/>
    <property type="match status" value="1"/>
</dbReference>
<dbReference type="InterPro" id="IPR053172">
    <property type="entry name" value="Tn903_transposase"/>
</dbReference>
<proteinExistence type="predicted"/>
<dbReference type="RefSeq" id="WP_084212734.1">
    <property type="nucleotide sequence ID" value="NZ_JSWE01000019.1"/>
</dbReference>
<evidence type="ECO:0000259" key="1">
    <source>
        <dbReference type="Pfam" id="PF13737"/>
    </source>
</evidence>
<name>A0A0C1QL70_9RICK</name>
<dbReference type="STRING" id="86105.NF27_AS00040"/>
<reference evidence="2 3" key="1">
    <citation type="submission" date="2014-11" db="EMBL/GenBank/DDBJ databases">
        <title>A Rickettsiales Symbiont of Amoebae With Ancient Features.</title>
        <authorList>
            <person name="Schulz F."/>
            <person name="Martijn J."/>
            <person name="Wascher F."/>
            <person name="Kostanjsek R."/>
            <person name="Ettema T.J."/>
            <person name="Horn M."/>
        </authorList>
    </citation>
    <scope>NUCLEOTIDE SEQUENCE [LARGE SCALE GENOMIC DNA]</scope>
    <source>
        <strain evidence="2 3">UWC36</strain>
    </source>
</reference>
<sequence length="260" mass="30107">MCKRGRLTFYSDYVIEMMLTLRMLLKLPLRQTEGFVRSIFELIGVKLKVPEFSRLSKRAQCVLKRIKLPPLDVEGYLVIDSTGIKVYGESEWLVFKHGGEVKRRIWRKLHIGVSEEGLIVSRIMTSHVTDDRKCLEPLIRSAGEEKVTEILADTGYDSNNSYSLLENKDIKAIIPPPKNAKKATVKHRSDTINYIKEKGDHAWRHKNKYGRREIVENTICRYKSIIGAKLRSRKWDNQDAETLLGCYMLKKLLILVCLNQ</sequence>
<feature type="domain" description="Transposase DDE" evidence="1">
    <location>
        <begin position="3"/>
        <end position="89"/>
    </location>
</feature>
<comment type="caution">
    <text evidence="2">The sequence shown here is derived from an EMBL/GenBank/DDBJ whole genome shotgun (WGS) entry which is preliminary data.</text>
</comment>
<dbReference type="InterPro" id="IPR053520">
    <property type="entry name" value="Transposase_Tn903"/>
</dbReference>
<dbReference type="AlphaFoldDB" id="A0A0C1QL70"/>
<dbReference type="OrthoDB" id="8451553at2"/>
<dbReference type="PANTHER" id="PTHR34631:SF3">
    <property type="entry name" value="ISSOD12 TRANSPOSASE TNPA_ISSOD12"/>
    <property type="match status" value="1"/>
</dbReference>
<dbReference type="EMBL" id="JSWE01000019">
    <property type="protein sequence ID" value="KIE06249.1"/>
    <property type="molecule type" value="Genomic_DNA"/>
</dbReference>